<protein>
    <submittedName>
        <fullName evidence="4">Sulfurtransferase</fullName>
    </submittedName>
</protein>
<evidence type="ECO:0000313" key="5">
    <source>
        <dbReference type="Proteomes" id="UP000605148"/>
    </source>
</evidence>
<evidence type="ECO:0000256" key="1">
    <source>
        <dbReference type="ARBA" id="ARBA00022737"/>
    </source>
</evidence>
<dbReference type="EMBL" id="BMFA01000003">
    <property type="protein sequence ID" value="GGB41802.1"/>
    <property type="molecule type" value="Genomic_DNA"/>
</dbReference>
<keyword evidence="5" id="KW-1185">Reference proteome</keyword>
<dbReference type="InterPro" id="IPR051126">
    <property type="entry name" value="Thiosulfate_sulfurtransferase"/>
</dbReference>
<dbReference type="SUPFAM" id="SSF52821">
    <property type="entry name" value="Rhodanese/Cell cycle control phosphatase"/>
    <property type="match status" value="2"/>
</dbReference>
<organism evidence="4 5">
    <name type="scientific">Roseibium aquae</name>
    <dbReference type="NCBI Taxonomy" id="1323746"/>
    <lineage>
        <taxon>Bacteria</taxon>
        <taxon>Pseudomonadati</taxon>
        <taxon>Pseudomonadota</taxon>
        <taxon>Alphaproteobacteria</taxon>
        <taxon>Hyphomicrobiales</taxon>
        <taxon>Stappiaceae</taxon>
        <taxon>Roseibium</taxon>
    </lineage>
</organism>
<accession>A0A916TEB2</accession>
<dbReference type="SMART" id="SM00450">
    <property type="entry name" value="RHOD"/>
    <property type="match status" value="2"/>
</dbReference>
<keyword evidence="1" id="KW-0677">Repeat</keyword>
<evidence type="ECO:0000259" key="3">
    <source>
        <dbReference type="PROSITE" id="PS50206"/>
    </source>
</evidence>
<dbReference type="AlphaFoldDB" id="A0A916TEB2"/>
<sequence>MEIDMVVFKRIAAALAAALIALPAAAHATVSGVTPLVSTQWLEDNIGNENLLVLDIRSEMAKSGKDDYLKGHIPGALWSPYPGFWRTSRDGVVGVVPSISTLEAELSNLGVDEDKTVVIVPAGTSHTEFGAAARIYWTFKYLGHESVAILDGGHKAWVAEERTLEAGNVQPQSALFVAEPNQDLIISTDEVAGRINTSTILIDGRPEEQFLGAKKHDKATRFGHIPGAQHLDNASFYDAQANRLKPLSEIAALLPANLRETEEDIVSYCNTGHWAATNWFVLREVLGKDNVTLYDDSIVGWSQRADLPVAAPQVPAAN</sequence>
<dbReference type="Gene3D" id="3.40.250.10">
    <property type="entry name" value="Rhodanese-like domain"/>
    <property type="match status" value="2"/>
</dbReference>
<feature type="domain" description="Rhodanese" evidence="3">
    <location>
        <begin position="199"/>
        <end position="310"/>
    </location>
</feature>
<dbReference type="Proteomes" id="UP000605148">
    <property type="component" value="Unassembled WGS sequence"/>
</dbReference>
<feature type="signal peptide" evidence="2">
    <location>
        <begin position="1"/>
        <end position="28"/>
    </location>
</feature>
<dbReference type="PROSITE" id="PS50206">
    <property type="entry name" value="RHODANESE_3"/>
    <property type="match status" value="2"/>
</dbReference>
<comment type="caution">
    <text evidence="4">The sequence shown here is derived from an EMBL/GenBank/DDBJ whole genome shotgun (WGS) entry which is preliminary data.</text>
</comment>
<dbReference type="InterPro" id="IPR036873">
    <property type="entry name" value="Rhodanese-like_dom_sf"/>
</dbReference>
<dbReference type="InterPro" id="IPR001763">
    <property type="entry name" value="Rhodanese-like_dom"/>
</dbReference>
<gene>
    <name evidence="4" type="primary">thtR</name>
    <name evidence="4" type="ORF">GCM10011316_12190</name>
</gene>
<dbReference type="Pfam" id="PF00581">
    <property type="entry name" value="Rhodanese"/>
    <property type="match status" value="2"/>
</dbReference>
<proteinExistence type="predicted"/>
<dbReference type="PANTHER" id="PTHR43855:SF1">
    <property type="entry name" value="THIOSULFATE SULFURTRANSFERASE"/>
    <property type="match status" value="1"/>
</dbReference>
<reference evidence="4" key="2">
    <citation type="submission" date="2020-09" db="EMBL/GenBank/DDBJ databases">
        <authorList>
            <person name="Sun Q."/>
            <person name="Zhou Y."/>
        </authorList>
    </citation>
    <scope>NUCLEOTIDE SEQUENCE</scope>
    <source>
        <strain evidence="4">CGMCC 1.12426</strain>
    </source>
</reference>
<evidence type="ECO:0000313" key="4">
    <source>
        <dbReference type="EMBL" id="GGB41802.1"/>
    </source>
</evidence>
<evidence type="ECO:0000256" key="2">
    <source>
        <dbReference type="SAM" id="SignalP"/>
    </source>
</evidence>
<dbReference type="CDD" id="cd01448">
    <property type="entry name" value="TST_Repeat_1"/>
    <property type="match status" value="1"/>
</dbReference>
<keyword evidence="2" id="KW-0732">Signal</keyword>
<reference evidence="4" key="1">
    <citation type="journal article" date="2014" name="Int. J. Syst. Evol. Microbiol.">
        <title>Complete genome sequence of Corynebacterium casei LMG S-19264T (=DSM 44701T), isolated from a smear-ripened cheese.</title>
        <authorList>
            <consortium name="US DOE Joint Genome Institute (JGI-PGF)"/>
            <person name="Walter F."/>
            <person name="Albersmeier A."/>
            <person name="Kalinowski J."/>
            <person name="Ruckert C."/>
        </authorList>
    </citation>
    <scope>NUCLEOTIDE SEQUENCE</scope>
    <source>
        <strain evidence="4">CGMCC 1.12426</strain>
    </source>
</reference>
<name>A0A916TEB2_9HYPH</name>
<dbReference type="PANTHER" id="PTHR43855">
    <property type="entry name" value="THIOSULFATE SULFURTRANSFERASE"/>
    <property type="match status" value="1"/>
</dbReference>
<feature type="domain" description="Rhodanese" evidence="3">
    <location>
        <begin position="47"/>
        <end position="166"/>
    </location>
</feature>
<feature type="chain" id="PRO_5036689673" evidence="2">
    <location>
        <begin position="29"/>
        <end position="318"/>
    </location>
</feature>